<dbReference type="OrthoDB" id="6919566at2"/>
<dbReference type="Proteomes" id="UP000198827">
    <property type="component" value="Chromosome I"/>
</dbReference>
<protein>
    <submittedName>
        <fullName evidence="1">Uncharacterized protein</fullName>
    </submittedName>
</protein>
<dbReference type="AlphaFoldDB" id="A0A1H0P9H7"/>
<sequence>MTQCSSPDQIKACRTFALERNRQMFEEAQLLSRCAFELLEGGDLDVELFERYRTMRRKADEKFQEAIEHLRLLNEDFPPIPVCANHSQRLRDSLEL</sequence>
<evidence type="ECO:0000313" key="2">
    <source>
        <dbReference type="Proteomes" id="UP000198827"/>
    </source>
</evidence>
<dbReference type="RefSeq" id="WP_090184150.1">
    <property type="nucleotide sequence ID" value="NZ_LT629705.1"/>
</dbReference>
<evidence type="ECO:0000313" key="1">
    <source>
        <dbReference type="EMBL" id="SDP01365.1"/>
    </source>
</evidence>
<dbReference type="EMBL" id="LT629705">
    <property type="protein sequence ID" value="SDP01365.1"/>
    <property type="molecule type" value="Genomic_DNA"/>
</dbReference>
<name>A0A1H0P9H7_9PSED</name>
<organism evidence="1 2">
    <name type="scientific">Pseudomonas arsenicoxydans</name>
    <dbReference type="NCBI Taxonomy" id="702115"/>
    <lineage>
        <taxon>Bacteria</taxon>
        <taxon>Pseudomonadati</taxon>
        <taxon>Pseudomonadota</taxon>
        <taxon>Gammaproteobacteria</taxon>
        <taxon>Pseudomonadales</taxon>
        <taxon>Pseudomonadaceae</taxon>
        <taxon>Pseudomonas</taxon>
    </lineage>
</organism>
<proteinExistence type="predicted"/>
<accession>A0A1H0P9H7</accession>
<gene>
    <name evidence="1" type="ORF">SAMN04489798_4460</name>
</gene>
<reference evidence="1 2" key="1">
    <citation type="submission" date="2016-10" db="EMBL/GenBank/DDBJ databases">
        <authorList>
            <person name="de Groot N.N."/>
        </authorList>
    </citation>
    <scope>NUCLEOTIDE SEQUENCE [LARGE SCALE GENOMIC DNA]</scope>
    <source>
        <strain evidence="1 2">CECT 7543</strain>
    </source>
</reference>